<dbReference type="EMBL" id="JACHOC010000008">
    <property type="protein sequence ID" value="MBB4623903.1"/>
    <property type="molecule type" value="Genomic_DNA"/>
</dbReference>
<gene>
    <name evidence="4" type="ORF">GGQ57_003827</name>
</gene>
<dbReference type="Gene3D" id="2.60.120.260">
    <property type="entry name" value="Galactose-binding domain-like"/>
    <property type="match status" value="1"/>
</dbReference>
<evidence type="ECO:0000313" key="5">
    <source>
        <dbReference type="Proteomes" id="UP000533637"/>
    </source>
</evidence>
<keyword evidence="5" id="KW-1185">Reference proteome</keyword>
<dbReference type="RefSeq" id="WP_183671781.1">
    <property type="nucleotide sequence ID" value="NZ_BMPB01000011.1"/>
</dbReference>
<keyword evidence="1" id="KW-0732">Signal</keyword>
<evidence type="ECO:0000256" key="2">
    <source>
        <dbReference type="ARBA" id="ARBA00022801"/>
    </source>
</evidence>
<feature type="domain" description="Beta-mannosidase-like galactose-binding" evidence="3">
    <location>
        <begin position="20"/>
        <end position="102"/>
    </location>
</feature>
<dbReference type="InterPro" id="IPR008979">
    <property type="entry name" value="Galactose-bd-like_sf"/>
</dbReference>
<name>A0ABR6KR90_9BACT</name>
<evidence type="ECO:0000256" key="1">
    <source>
        <dbReference type="ARBA" id="ARBA00022729"/>
    </source>
</evidence>
<sequence>MIRVRGGAEKVVFDKLTDWSTNENDSIKFYSGTGVYRQTFDMKNISDKQYYLHLGEVNVIAKVWLNKKEIGTVWTYPWQLNISDYIKLGENQLEIEVINPWVNRLIGDKVLSDGGVQKHYTSTTYQPYNKESPLLKSGLLGPVRILEVVEKSN</sequence>
<reference evidence="4 5" key="1">
    <citation type="submission" date="2020-08" db="EMBL/GenBank/DDBJ databases">
        <title>Genomic Encyclopedia of Type Strains, Phase IV (KMG-IV): sequencing the most valuable type-strain genomes for metagenomic binning, comparative biology and taxonomic classification.</title>
        <authorList>
            <person name="Goeker M."/>
        </authorList>
    </citation>
    <scope>NUCLEOTIDE SEQUENCE [LARGE SCALE GENOMIC DNA]</scope>
    <source>
        <strain evidence="4 5">DSM 102983</strain>
    </source>
</reference>
<dbReference type="PANTHER" id="PTHR43817:SF1">
    <property type="entry name" value="HYDROLASE, FAMILY 43, PUTATIVE (AFU_ORTHOLOGUE AFUA_3G01660)-RELATED"/>
    <property type="match status" value="1"/>
</dbReference>
<evidence type="ECO:0000259" key="3">
    <source>
        <dbReference type="Pfam" id="PF22666"/>
    </source>
</evidence>
<accession>A0ABR6KR90</accession>
<dbReference type="InterPro" id="IPR054593">
    <property type="entry name" value="Beta-mannosidase-like_N2"/>
</dbReference>
<comment type="caution">
    <text evidence="4">The sequence shown here is derived from an EMBL/GenBank/DDBJ whole genome shotgun (WGS) entry which is preliminary data.</text>
</comment>
<organism evidence="4 5">
    <name type="scientific">Parabacteroides faecis</name>
    <dbReference type="NCBI Taxonomy" id="1217282"/>
    <lineage>
        <taxon>Bacteria</taxon>
        <taxon>Pseudomonadati</taxon>
        <taxon>Bacteroidota</taxon>
        <taxon>Bacteroidia</taxon>
        <taxon>Bacteroidales</taxon>
        <taxon>Tannerellaceae</taxon>
        <taxon>Parabacteroides</taxon>
    </lineage>
</organism>
<evidence type="ECO:0000313" key="4">
    <source>
        <dbReference type="EMBL" id="MBB4623903.1"/>
    </source>
</evidence>
<dbReference type="SUPFAM" id="SSF49785">
    <property type="entry name" value="Galactose-binding domain-like"/>
    <property type="match status" value="1"/>
</dbReference>
<dbReference type="Pfam" id="PF22666">
    <property type="entry name" value="Glyco_hydro_2_N2"/>
    <property type="match status" value="1"/>
</dbReference>
<proteinExistence type="predicted"/>
<protein>
    <recommendedName>
        <fullName evidence="3">Beta-mannosidase-like galactose-binding domain-containing protein</fullName>
    </recommendedName>
</protein>
<dbReference type="Proteomes" id="UP000533637">
    <property type="component" value="Unassembled WGS sequence"/>
</dbReference>
<dbReference type="PANTHER" id="PTHR43817">
    <property type="entry name" value="GLYCOSYL HYDROLASE"/>
    <property type="match status" value="1"/>
</dbReference>
<dbReference type="NCBIfam" id="NF045579">
    <property type="entry name" value="rhamnoside_JR"/>
    <property type="match status" value="1"/>
</dbReference>
<keyword evidence="2" id="KW-0378">Hydrolase</keyword>